<protein>
    <submittedName>
        <fullName evidence="5">Helix-turn-helix domain-containing protein</fullName>
    </submittedName>
</protein>
<keyword evidence="6" id="KW-1185">Reference proteome</keyword>
<dbReference type="Gene3D" id="1.10.10.60">
    <property type="entry name" value="Homeodomain-like"/>
    <property type="match status" value="1"/>
</dbReference>
<dbReference type="SUPFAM" id="SSF46689">
    <property type="entry name" value="Homeodomain-like"/>
    <property type="match status" value="1"/>
</dbReference>
<evidence type="ECO:0000256" key="1">
    <source>
        <dbReference type="ARBA" id="ARBA00023015"/>
    </source>
</evidence>
<gene>
    <name evidence="5" type="ORF">EG028_19355</name>
</gene>
<dbReference type="Pfam" id="PF20240">
    <property type="entry name" value="DUF6597"/>
    <property type="match status" value="1"/>
</dbReference>
<dbReference type="GO" id="GO:0003700">
    <property type="term" value="F:DNA-binding transcription factor activity"/>
    <property type="evidence" value="ECO:0007669"/>
    <property type="project" value="InterPro"/>
</dbReference>
<dbReference type="InterPro" id="IPR046532">
    <property type="entry name" value="DUF6597"/>
</dbReference>
<keyword evidence="1" id="KW-0805">Transcription regulation</keyword>
<organism evidence="5 6">
    <name type="scientific">Chitinophaga barathri</name>
    <dbReference type="NCBI Taxonomy" id="1647451"/>
    <lineage>
        <taxon>Bacteria</taxon>
        <taxon>Pseudomonadati</taxon>
        <taxon>Bacteroidota</taxon>
        <taxon>Chitinophagia</taxon>
        <taxon>Chitinophagales</taxon>
        <taxon>Chitinophagaceae</taxon>
        <taxon>Chitinophaga</taxon>
    </lineage>
</organism>
<name>A0A3N4MCN4_9BACT</name>
<dbReference type="AlphaFoldDB" id="A0A3N4MCN4"/>
<dbReference type="InterPro" id="IPR050204">
    <property type="entry name" value="AraC_XylS_family_regulators"/>
</dbReference>
<dbReference type="PANTHER" id="PTHR46796:SF13">
    <property type="entry name" value="HTH-TYPE TRANSCRIPTIONAL ACTIVATOR RHAS"/>
    <property type="match status" value="1"/>
</dbReference>
<dbReference type="EMBL" id="RMBX01000011">
    <property type="protein sequence ID" value="RPD39287.1"/>
    <property type="molecule type" value="Genomic_DNA"/>
</dbReference>
<dbReference type="SMART" id="SM00342">
    <property type="entry name" value="HTH_ARAC"/>
    <property type="match status" value="1"/>
</dbReference>
<proteinExistence type="predicted"/>
<accession>A0A3N4MCN4</accession>
<keyword evidence="3" id="KW-0804">Transcription</keyword>
<dbReference type="Proteomes" id="UP000279089">
    <property type="component" value="Unassembled WGS sequence"/>
</dbReference>
<evidence type="ECO:0000259" key="4">
    <source>
        <dbReference type="PROSITE" id="PS01124"/>
    </source>
</evidence>
<evidence type="ECO:0000256" key="2">
    <source>
        <dbReference type="ARBA" id="ARBA00023125"/>
    </source>
</evidence>
<dbReference type="PANTHER" id="PTHR46796">
    <property type="entry name" value="HTH-TYPE TRANSCRIPTIONAL ACTIVATOR RHAS-RELATED"/>
    <property type="match status" value="1"/>
</dbReference>
<keyword evidence="2" id="KW-0238">DNA-binding</keyword>
<evidence type="ECO:0000313" key="5">
    <source>
        <dbReference type="EMBL" id="RPD39287.1"/>
    </source>
</evidence>
<dbReference type="InterPro" id="IPR018060">
    <property type="entry name" value="HTH_AraC"/>
</dbReference>
<dbReference type="GO" id="GO:0043565">
    <property type="term" value="F:sequence-specific DNA binding"/>
    <property type="evidence" value="ECO:0007669"/>
    <property type="project" value="InterPro"/>
</dbReference>
<reference evidence="6" key="1">
    <citation type="submission" date="2018-11" db="EMBL/GenBank/DDBJ databases">
        <title>Chitinophaga lutea sp.nov., isolate from arsenic contaminated soil.</title>
        <authorList>
            <person name="Zong Y."/>
        </authorList>
    </citation>
    <scope>NUCLEOTIDE SEQUENCE [LARGE SCALE GENOMIC DNA]</scope>
    <source>
        <strain evidence="6">YLT18</strain>
    </source>
</reference>
<evidence type="ECO:0000313" key="6">
    <source>
        <dbReference type="Proteomes" id="UP000279089"/>
    </source>
</evidence>
<sequence>MSSIMYVTFQPPASLARYVRMFWVFEYNVPDGEPYIYRSLADGCAEMVFHYKGRFAQLDGSCDQTAVVHAQTSRYRRFLTHGSFGIFGAYLYPSALPQLFGLSSEAFSNQMPELSAVCGTEGSLLEERIMTARYHHQRVEILSAFLQSQLDKRKPAETAAHHAIKTIIKAQGMVNITELASDLCLSSRQFERNFKAYAGFSAKTYSRIIRFQRAVSRYGRIEENLTGLAYECGYYDQSHFIHDFKEFSGYHPRQYFSGKPEGIEYRED</sequence>
<feature type="domain" description="HTH araC/xylS-type" evidence="4">
    <location>
        <begin position="158"/>
        <end position="258"/>
    </location>
</feature>
<dbReference type="PROSITE" id="PS01124">
    <property type="entry name" value="HTH_ARAC_FAMILY_2"/>
    <property type="match status" value="1"/>
</dbReference>
<comment type="caution">
    <text evidence="5">The sequence shown here is derived from an EMBL/GenBank/DDBJ whole genome shotgun (WGS) entry which is preliminary data.</text>
</comment>
<evidence type="ECO:0000256" key="3">
    <source>
        <dbReference type="ARBA" id="ARBA00023163"/>
    </source>
</evidence>
<dbReference type="OrthoDB" id="323290at2"/>
<dbReference type="Pfam" id="PF12833">
    <property type="entry name" value="HTH_18"/>
    <property type="match status" value="1"/>
</dbReference>
<dbReference type="InterPro" id="IPR009057">
    <property type="entry name" value="Homeodomain-like_sf"/>
</dbReference>